<dbReference type="RefSeq" id="WP_075710279.1">
    <property type="nucleotide sequence ID" value="NZ_MJMJ01000043.1"/>
</dbReference>
<dbReference type="PANTHER" id="PTHR39173">
    <property type="entry name" value="ACETYLTRANSFERASE"/>
    <property type="match status" value="1"/>
</dbReference>
<evidence type="ECO:0000313" key="3">
    <source>
        <dbReference type="Proteomes" id="UP000186313"/>
    </source>
</evidence>
<keyword evidence="2" id="KW-0808">Transferase</keyword>
<dbReference type="PANTHER" id="PTHR39173:SF1">
    <property type="entry name" value="ACETYLTRANSFERASE"/>
    <property type="match status" value="1"/>
</dbReference>
<evidence type="ECO:0000259" key="1">
    <source>
        <dbReference type="PROSITE" id="PS51186"/>
    </source>
</evidence>
<dbReference type="InterPro" id="IPR016181">
    <property type="entry name" value="Acyl_CoA_acyltransferase"/>
</dbReference>
<comment type="caution">
    <text evidence="2">The sequence shown here is derived from an EMBL/GenBank/DDBJ whole genome shotgun (WGS) entry which is preliminary data.</text>
</comment>
<evidence type="ECO:0000313" key="2">
    <source>
        <dbReference type="EMBL" id="OLQ86359.1"/>
    </source>
</evidence>
<dbReference type="Gene3D" id="3.40.630.30">
    <property type="match status" value="1"/>
</dbReference>
<dbReference type="CDD" id="cd04301">
    <property type="entry name" value="NAT_SF"/>
    <property type="match status" value="1"/>
</dbReference>
<dbReference type="STRING" id="1381081.BIY22_11980"/>
<name>A0A1Q9HB10_9VIBR</name>
<dbReference type="Pfam" id="PF13302">
    <property type="entry name" value="Acetyltransf_3"/>
    <property type="match status" value="1"/>
</dbReference>
<dbReference type="SUPFAM" id="SSF55729">
    <property type="entry name" value="Acyl-CoA N-acyltransferases (Nat)"/>
    <property type="match status" value="1"/>
</dbReference>
<dbReference type="OrthoDB" id="9797989at2"/>
<dbReference type="AlphaFoldDB" id="A0A1Q9HB10"/>
<dbReference type="EMBL" id="MJMJ01000043">
    <property type="protein sequence ID" value="OLQ86359.1"/>
    <property type="molecule type" value="Genomic_DNA"/>
</dbReference>
<reference evidence="2 3" key="1">
    <citation type="submission" date="2016-09" db="EMBL/GenBank/DDBJ databases">
        <title>Genomic Taxonomy of the Vibrionaceae.</title>
        <authorList>
            <person name="Gonzalez-Castillo A."/>
            <person name="Gomez-Gil B."/>
            <person name="Enciso-Ibarra K."/>
        </authorList>
    </citation>
    <scope>NUCLEOTIDE SEQUENCE [LARGE SCALE GENOMIC DNA]</scope>
    <source>
        <strain evidence="2 3">CAIM 703</strain>
    </source>
</reference>
<dbReference type="GO" id="GO:0016747">
    <property type="term" value="F:acyltransferase activity, transferring groups other than amino-acyl groups"/>
    <property type="evidence" value="ECO:0007669"/>
    <property type="project" value="InterPro"/>
</dbReference>
<feature type="domain" description="N-acetyltransferase" evidence="1">
    <location>
        <begin position="8"/>
        <end position="172"/>
    </location>
</feature>
<dbReference type="Proteomes" id="UP000186313">
    <property type="component" value="Unassembled WGS sequence"/>
</dbReference>
<dbReference type="InterPro" id="IPR000182">
    <property type="entry name" value="GNAT_dom"/>
</dbReference>
<dbReference type="PROSITE" id="PS51186">
    <property type="entry name" value="GNAT"/>
    <property type="match status" value="1"/>
</dbReference>
<protein>
    <submittedName>
        <fullName evidence="2">GNAT family N-acetyltransferase</fullName>
    </submittedName>
</protein>
<proteinExistence type="predicted"/>
<accession>A0A1Q9HB10</accession>
<gene>
    <name evidence="2" type="ORF">BIY22_11980</name>
</gene>
<sequence length="172" mass="19666">MLLVSPNMQFEQAFQRFYLDYVSNDPLNGEYYAPSLKNFSLYVARLHDESQGINLRFGYVPCSHFWFIDELGEVAGVIRIRHNIEPEFLALEAGHIGYDIRPSKRGEGYGKQMLSLALPKARQLGLRDLLITANQDNIASRRVIEANGGQFENCIYGDVSQESIARYWIQLS</sequence>
<organism evidence="2 3">
    <name type="scientific">Vibrio panuliri</name>
    <dbReference type="NCBI Taxonomy" id="1381081"/>
    <lineage>
        <taxon>Bacteria</taxon>
        <taxon>Pseudomonadati</taxon>
        <taxon>Pseudomonadota</taxon>
        <taxon>Gammaproteobacteria</taxon>
        <taxon>Vibrionales</taxon>
        <taxon>Vibrionaceae</taxon>
        <taxon>Vibrio</taxon>
    </lineage>
</organism>